<organism evidence="4">
    <name type="scientific">marine sediment metagenome</name>
    <dbReference type="NCBI Taxonomy" id="412755"/>
    <lineage>
        <taxon>unclassified sequences</taxon>
        <taxon>metagenomes</taxon>
        <taxon>ecological metagenomes</taxon>
    </lineage>
</organism>
<accession>X0WY69</accession>
<proteinExistence type="predicted"/>
<dbReference type="AlphaFoldDB" id="X0WY69"/>
<comment type="caution">
    <text evidence="4">The sequence shown here is derived from an EMBL/GenBank/DDBJ whole genome shotgun (WGS) entry which is preliminary data.</text>
</comment>
<name>X0WY69_9ZZZZ</name>
<feature type="non-terminal residue" evidence="4">
    <location>
        <position position="149"/>
    </location>
</feature>
<comment type="subcellular location">
    <subcellularLocation>
        <location evidence="1">Secreted</location>
    </subcellularLocation>
</comment>
<dbReference type="GO" id="GO:0005576">
    <property type="term" value="C:extracellular region"/>
    <property type="evidence" value="ECO:0007669"/>
    <property type="project" value="UniProtKB-SubCell"/>
</dbReference>
<evidence type="ECO:0000256" key="1">
    <source>
        <dbReference type="ARBA" id="ARBA00004613"/>
    </source>
</evidence>
<dbReference type="GO" id="GO:0016810">
    <property type="term" value="F:hydrolase activity, acting on carbon-nitrogen (but not peptide) bonds"/>
    <property type="evidence" value="ECO:0007669"/>
    <property type="project" value="InterPro"/>
</dbReference>
<gene>
    <name evidence="4" type="ORF">S01H1_66221</name>
</gene>
<dbReference type="InterPro" id="IPR011330">
    <property type="entry name" value="Glyco_hydro/deAcase_b/a-brl"/>
</dbReference>
<reference evidence="4" key="1">
    <citation type="journal article" date="2014" name="Front. Microbiol.">
        <title>High frequency of phylogenetically diverse reductive dehalogenase-homologous genes in deep subseafloor sedimentary metagenomes.</title>
        <authorList>
            <person name="Kawai M."/>
            <person name="Futagami T."/>
            <person name="Toyoda A."/>
            <person name="Takaki Y."/>
            <person name="Nishi S."/>
            <person name="Hori S."/>
            <person name="Arai W."/>
            <person name="Tsubouchi T."/>
            <person name="Morono Y."/>
            <person name="Uchiyama I."/>
            <person name="Ito T."/>
            <person name="Fujiyama A."/>
            <person name="Inagaki F."/>
            <person name="Takami H."/>
        </authorList>
    </citation>
    <scope>NUCLEOTIDE SEQUENCE</scope>
    <source>
        <strain evidence="4">Expedition CK06-06</strain>
    </source>
</reference>
<keyword evidence="2" id="KW-0732">Signal</keyword>
<evidence type="ECO:0000313" key="4">
    <source>
        <dbReference type="EMBL" id="GAG29378.1"/>
    </source>
</evidence>
<dbReference type="PANTHER" id="PTHR34216">
    <property type="match status" value="1"/>
</dbReference>
<dbReference type="SUPFAM" id="SSF88713">
    <property type="entry name" value="Glycoside hydrolase/deacetylase"/>
    <property type="match status" value="1"/>
</dbReference>
<dbReference type="Pfam" id="PF01522">
    <property type="entry name" value="Polysacc_deac_1"/>
    <property type="match status" value="1"/>
</dbReference>
<dbReference type="EMBL" id="BARS01043774">
    <property type="protein sequence ID" value="GAG29378.1"/>
    <property type="molecule type" value="Genomic_DNA"/>
</dbReference>
<sequence>MKNECIIVPYHYVHNPTKDFPRVYTKTIEDFEDQIKYLSEKYKIISLKDYVSFLNGKKKKIPSKTCILTFDDGLVDHYKNVLPILKKLNLPATFFISGQPLLEQKVLTVHMLQCLVAEVDIDELIKEYYKTLKHFYPNTCIDYLIRDKT</sequence>
<feature type="domain" description="NodB homology" evidence="3">
    <location>
        <begin position="64"/>
        <end position="149"/>
    </location>
</feature>
<evidence type="ECO:0000256" key="2">
    <source>
        <dbReference type="ARBA" id="ARBA00022729"/>
    </source>
</evidence>
<dbReference type="GO" id="GO:0005975">
    <property type="term" value="P:carbohydrate metabolic process"/>
    <property type="evidence" value="ECO:0007669"/>
    <property type="project" value="InterPro"/>
</dbReference>
<dbReference type="PANTHER" id="PTHR34216:SF3">
    <property type="entry name" value="POLY-BETA-1,6-N-ACETYL-D-GLUCOSAMINE N-DEACETYLASE"/>
    <property type="match status" value="1"/>
</dbReference>
<dbReference type="PROSITE" id="PS51677">
    <property type="entry name" value="NODB"/>
    <property type="match status" value="1"/>
</dbReference>
<dbReference type="InterPro" id="IPR002509">
    <property type="entry name" value="NODB_dom"/>
</dbReference>
<protein>
    <recommendedName>
        <fullName evidence="3">NodB homology domain-containing protein</fullName>
    </recommendedName>
</protein>
<evidence type="ECO:0000259" key="3">
    <source>
        <dbReference type="PROSITE" id="PS51677"/>
    </source>
</evidence>
<dbReference type="InterPro" id="IPR051398">
    <property type="entry name" value="Polysacch_Deacetylase"/>
</dbReference>
<dbReference type="Gene3D" id="3.20.20.370">
    <property type="entry name" value="Glycoside hydrolase/deacetylase"/>
    <property type="match status" value="1"/>
</dbReference>